<dbReference type="EMBL" id="AAIBIC010000064">
    <property type="protein sequence ID" value="ECC3917429.1"/>
    <property type="molecule type" value="Genomic_DNA"/>
</dbReference>
<keyword evidence="1" id="KW-0812">Transmembrane</keyword>
<organism evidence="2">
    <name type="scientific">Salmonella diarizonae</name>
    <dbReference type="NCBI Taxonomy" id="59204"/>
    <lineage>
        <taxon>Bacteria</taxon>
        <taxon>Pseudomonadati</taxon>
        <taxon>Pseudomonadota</taxon>
        <taxon>Gammaproteobacteria</taxon>
        <taxon>Enterobacterales</taxon>
        <taxon>Enterobacteriaceae</taxon>
        <taxon>Salmonella</taxon>
    </lineage>
</organism>
<feature type="transmembrane region" description="Helical" evidence="1">
    <location>
        <begin position="6"/>
        <end position="23"/>
    </location>
</feature>
<evidence type="ECO:0000256" key="1">
    <source>
        <dbReference type="SAM" id="Phobius"/>
    </source>
</evidence>
<dbReference type="AlphaFoldDB" id="A0A3U4W6R6"/>
<dbReference type="InterPro" id="IPR019685">
    <property type="entry name" value="DUF2534"/>
</dbReference>
<dbReference type="Proteomes" id="UP000839735">
    <property type="component" value="Unassembled WGS sequence"/>
</dbReference>
<comment type="caution">
    <text evidence="2">The sequence shown here is derived from an EMBL/GenBank/DDBJ whole genome shotgun (WGS) entry which is preliminary data.</text>
</comment>
<sequence length="27" mass="3245">MIFIYSIVFVVLFSIPFEVFFLSEDKN</sequence>
<keyword evidence="1" id="KW-1133">Transmembrane helix</keyword>
<gene>
    <name evidence="2" type="ORF">CTQ69_26475</name>
</gene>
<accession>A0A3U4W6R6</accession>
<proteinExistence type="predicted"/>
<dbReference type="Pfam" id="PF10749">
    <property type="entry name" value="DUF2534"/>
    <property type="match status" value="1"/>
</dbReference>
<protein>
    <submittedName>
        <fullName evidence="2">DUF2534 family protein</fullName>
    </submittedName>
</protein>
<evidence type="ECO:0000313" key="2">
    <source>
        <dbReference type="EMBL" id="ECC3917429.1"/>
    </source>
</evidence>
<reference evidence="2" key="1">
    <citation type="submission" date="2018-08" db="EMBL/GenBank/DDBJ databases">
        <authorList>
            <person name="Ashton P.M."/>
            <person name="Dallman T."/>
            <person name="Nair S."/>
            <person name="De Pinna E."/>
            <person name="Peters T."/>
            <person name="Grant K."/>
        </authorList>
    </citation>
    <scope>NUCLEOTIDE SEQUENCE [LARGE SCALE GENOMIC DNA]</scope>
    <source>
        <strain evidence="2">294779</strain>
    </source>
</reference>
<name>A0A3U4W6R6_SALDZ</name>
<keyword evidence="1" id="KW-0472">Membrane</keyword>